<evidence type="ECO:0000259" key="1">
    <source>
        <dbReference type="Pfam" id="PF13182"/>
    </source>
</evidence>
<dbReference type="AlphaFoldDB" id="A0A329TJU4"/>
<feature type="domain" description="DUF4007" evidence="1">
    <location>
        <begin position="3"/>
        <end position="288"/>
    </location>
</feature>
<proteinExistence type="predicted"/>
<dbReference type="InterPro" id="IPR025248">
    <property type="entry name" value="DUF4007"/>
</dbReference>
<reference evidence="2 3" key="1">
    <citation type="submission" date="2018-02" db="EMBL/GenBank/DDBJ databases">
        <title>Complete genome sequencing of Faecalibacterium prausnitzii strains isolated from the human gut.</title>
        <authorList>
            <person name="Fitzgerald B.C."/>
            <person name="Shkoporov A.N."/>
            <person name="Ross P.R."/>
            <person name="Hill C."/>
        </authorList>
    </citation>
    <scope>NUCLEOTIDE SEQUENCE [LARGE SCALE GENOMIC DNA]</scope>
    <source>
        <strain evidence="2 3">APC942/8-14-2</strain>
    </source>
</reference>
<gene>
    <name evidence="2" type="ORF">C4N25_09785</name>
</gene>
<evidence type="ECO:0000313" key="3">
    <source>
        <dbReference type="Proteomes" id="UP000251634"/>
    </source>
</evidence>
<protein>
    <submittedName>
        <fullName evidence="2">DUF4007 domain-containing protein</fullName>
    </submittedName>
</protein>
<comment type="caution">
    <text evidence="2">The sequence shown here is derived from an EMBL/GenBank/DDBJ whole genome shotgun (WGS) entry which is preliminary data.</text>
</comment>
<accession>A0A329TJU4</accession>
<evidence type="ECO:0000313" key="2">
    <source>
        <dbReference type="EMBL" id="RAW48806.1"/>
    </source>
</evidence>
<dbReference type="RefSeq" id="WP_112115915.1">
    <property type="nucleotide sequence ID" value="NZ_PRKZ01000007.1"/>
</dbReference>
<dbReference type="Pfam" id="PF13182">
    <property type="entry name" value="DUF4007"/>
    <property type="match status" value="1"/>
</dbReference>
<name>A0A329TJU4_9FIRM</name>
<dbReference type="EMBL" id="PRKZ01000007">
    <property type="protein sequence ID" value="RAW48806.1"/>
    <property type="molecule type" value="Genomic_DNA"/>
</dbReference>
<sequence>MKFRAHDTFFIRKGWLSKGMKAVHSKPDVFVAKDENPMDVLGIGSNMVKSLRYWLVATNLTEEAFQNKHRVQKFTGFGNQVFKNDRFMEEYGTLYLLHYMLSKNEEDATAWYFFFNEFNMSEFVREDFVTALQNYVSMRGETVAIRSMSDDFACILNTYLPRYKTNPTRVNPENNIDCPLGELGLIDILDKNKKTYRKAIPAPETIHPWVLMAVMCDQSNDRMEIGLNELLTAKCNIGKTFNLDAITMLDVLHQVEKLGLVKIIRTAGLDVIQLKQNYSFEECVDNYYECISKID</sequence>
<organism evidence="2 3">
    <name type="scientific">Faecalibacterium prausnitzii</name>
    <dbReference type="NCBI Taxonomy" id="853"/>
    <lineage>
        <taxon>Bacteria</taxon>
        <taxon>Bacillati</taxon>
        <taxon>Bacillota</taxon>
        <taxon>Clostridia</taxon>
        <taxon>Eubacteriales</taxon>
        <taxon>Oscillospiraceae</taxon>
        <taxon>Faecalibacterium</taxon>
    </lineage>
</organism>
<dbReference type="Proteomes" id="UP000251634">
    <property type="component" value="Unassembled WGS sequence"/>
</dbReference>